<dbReference type="KEGG" id="hadh:FRZ61_02010"/>
<protein>
    <submittedName>
        <fullName evidence="1">Uncharacterized protein</fullName>
    </submittedName>
</protein>
<evidence type="ECO:0000313" key="1">
    <source>
        <dbReference type="EMBL" id="QEX20284.1"/>
    </source>
</evidence>
<keyword evidence="2" id="KW-1185">Reference proteome</keyword>
<reference evidence="1 2" key="1">
    <citation type="submission" date="2019-08" db="EMBL/GenBank/DDBJ databases">
        <title>Hyperibacter terrae gen. nov., sp. nov. and Hyperibacter viscosus sp. nov., two new members in the family Rhodospirillaceae isolated from the rhizosphere of Hypericum perforatum.</title>
        <authorList>
            <person name="Noviana Z."/>
        </authorList>
    </citation>
    <scope>NUCLEOTIDE SEQUENCE [LARGE SCALE GENOMIC DNA]</scope>
    <source>
        <strain evidence="1 2">R5959</strain>
    </source>
</reference>
<organism evidence="1 2">
    <name type="scientific">Hypericibacter adhaerens</name>
    <dbReference type="NCBI Taxonomy" id="2602016"/>
    <lineage>
        <taxon>Bacteria</taxon>
        <taxon>Pseudomonadati</taxon>
        <taxon>Pseudomonadota</taxon>
        <taxon>Alphaproteobacteria</taxon>
        <taxon>Rhodospirillales</taxon>
        <taxon>Dongiaceae</taxon>
        <taxon>Hypericibacter</taxon>
    </lineage>
</organism>
<dbReference type="Proteomes" id="UP000325797">
    <property type="component" value="Chromosome"/>
</dbReference>
<sequence>MGVRGYVECCRNIDNSAAMNHKPAPGSKPGRGVFKGTKRFSRSACYTFLHLPLEGEAGVGVVTYSMSATFTRPDMLAALRSTITPHPNLPLKGGGD</sequence>
<accession>A0A5J6MSE0</accession>
<gene>
    <name evidence="1" type="ORF">FRZ61_02010</name>
</gene>
<dbReference type="AlphaFoldDB" id="A0A5J6MSE0"/>
<evidence type="ECO:0000313" key="2">
    <source>
        <dbReference type="Proteomes" id="UP000325797"/>
    </source>
</evidence>
<dbReference type="EMBL" id="CP042582">
    <property type="protein sequence ID" value="QEX20284.1"/>
    <property type="molecule type" value="Genomic_DNA"/>
</dbReference>
<name>A0A5J6MSE0_9PROT</name>
<proteinExistence type="predicted"/>